<name>A0A7V4G962_9BACT</name>
<comment type="caution">
    <text evidence="2">The sequence shown here is derived from an EMBL/GenBank/DDBJ whole genome shotgun (WGS) entry which is preliminary data.</text>
</comment>
<feature type="region of interest" description="Disordered" evidence="1">
    <location>
        <begin position="44"/>
        <end position="79"/>
    </location>
</feature>
<accession>A0A7V4G962</accession>
<reference evidence="2" key="1">
    <citation type="journal article" date="2020" name="mSystems">
        <title>Genome- and Community-Level Interaction Insights into Carbon Utilization and Element Cycling Functions of Hydrothermarchaeota in Hydrothermal Sediment.</title>
        <authorList>
            <person name="Zhou Z."/>
            <person name="Liu Y."/>
            <person name="Xu W."/>
            <person name="Pan J."/>
            <person name="Luo Z.H."/>
            <person name="Li M."/>
        </authorList>
    </citation>
    <scope>NUCLEOTIDE SEQUENCE [LARGE SCALE GENOMIC DNA]</scope>
    <source>
        <strain evidence="2">SpSt-548</strain>
    </source>
</reference>
<protein>
    <submittedName>
        <fullName evidence="2">Uncharacterized protein</fullName>
    </submittedName>
</protein>
<dbReference type="EMBL" id="DSXI01000457">
    <property type="protein sequence ID" value="HGS05615.1"/>
    <property type="molecule type" value="Genomic_DNA"/>
</dbReference>
<proteinExistence type="predicted"/>
<gene>
    <name evidence="2" type="ORF">ENT08_07755</name>
</gene>
<sequence>MPLNAEAAAVAGAGWWYAGRDQIPAGLKPVARIMEQVKAWWAKGGVSPRPAGTGTSSPPGTAETPAATKPATPVTVTPPPLPAAPAELQDLKVEAGRTRYQVLTLPKGGRILVLRGEVANTGKALRGPVLLKAALVDARHRVLKEETAYSGTTVSDEELKTLDRGVIQGWLKSPGGRQGQSTMKPGEKQPFVVVFFDLPDNFQEAQPGFQVWPAAGPLVTSSP</sequence>
<dbReference type="AlphaFoldDB" id="A0A7V4G962"/>
<organism evidence="2">
    <name type="scientific">Desulfobacca acetoxidans</name>
    <dbReference type="NCBI Taxonomy" id="60893"/>
    <lineage>
        <taxon>Bacteria</taxon>
        <taxon>Pseudomonadati</taxon>
        <taxon>Thermodesulfobacteriota</taxon>
        <taxon>Desulfobaccia</taxon>
        <taxon>Desulfobaccales</taxon>
        <taxon>Desulfobaccaceae</taxon>
        <taxon>Desulfobacca</taxon>
    </lineage>
</organism>
<evidence type="ECO:0000313" key="2">
    <source>
        <dbReference type="EMBL" id="HGS05615.1"/>
    </source>
</evidence>
<feature type="compositionally biased region" description="Low complexity" evidence="1">
    <location>
        <begin position="50"/>
        <end position="75"/>
    </location>
</feature>
<evidence type="ECO:0000256" key="1">
    <source>
        <dbReference type="SAM" id="MobiDB-lite"/>
    </source>
</evidence>